<dbReference type="AlphaFoldDB" id="C5A4Y6"/>
<dbReference type="PATRIC" id="fig|593117.10.peg.792"/>
<protein>
    <submittedName>
        <fullName evidence="2">Conserved hythotetical protein</fullName>
    </submittedName>
</protein>
<sequence length="338" mass="37623">MFRGKIMKRLLLLLPLLFLPGVLAYPSWLRPGVYLTYHAEDPSGNTGLLYSCNGTNFLIIGVSSLTVNFSVLNVSKGGVEIGVTVLLEPSRNSTIRSPGFHITFLTGKARCNFWGSGESLIGQVPLEKDGKTVQINVTTVIVEHPLTLRGTYIVTPDGKVYDRSGTYLGHTVLWGLRELKPGDVFAIINGSAVTVVRNDETDYDIITYWRTFQRPNGNLITNWSHITLPFYQSSFADIYYYNPALDITEVMMGSAPDLRAIGIVSISPNDVEAERYNMLHKEELLKGKLKTIRPQGLSLYDANINIGNLHIAGKPPRTPLVYLFLASLFLPLVAYQRR</sequence>
<evidence type="ECO:0000313" key="3">
    <source>
        <dbReference type="Proteomes" id="UP000001488"/>
    </source>
</evidence>
<dbReference type="eggNOG" id="arCOG07128">
    <property type="taxonomic scope" value="Archaea"/>
</dbReference>
<dbReference type="STRING" id="593117.TGAM_0796"/>
<dbReference type="HOGENOM" id="CLU_770789_0_0_2"/>
<evidence type="ECO:0000313" key="2">
    <source>
        <dbReference type="EMBL" id="ACS33298.1"/>
    </source>
</evidence>
<dbReference type="EMBL" id="CP001398">
    <property type="protein sequence ID" value="ACS33298.1"/>
    <property type="molecule type" value="Genomic_DNA"/>
</dbReference>
<proteinExistence type="predicted"/>
<keyword evidence="1" id="KW-0472">Membrane</keyword>
<feature type="transmembrane region" description="Helical" evidence="1">
    <location>
        <begin position="319"/>
        <end position="335"/>
    </location>
</feature>
<dbReference type="Proteomes" id="UP000001488">
    <property type="component" value="Chromosome"/>
</dbReference>
<keyword evidence="1" id="KW-1133">Transmembrane helix</keyword>
<reference evidence="2 3" key="1">
    <citation type="journal article" date="2007" name="Genome Biol.">
        <title>Genome analysis and genome-wide proteomics of Thermococcus gammatolerans, the most radioresistant organism known amongst the Archaea.</title>
        <authorList>
            <person name="Zivanovic Y."/>
            <person name="Armengaud J."/>
            <person name="Lagorce A."/>
            <person name="Leplat C."/>
            <person name="Guerin P."/>
            <person name="Dutertre M."/>
            <person name="Anthouard V."/>
            <person name="Forterre P."/>
            <person name="Wincker P."/>
            <person name="Confalonieri F."/>
        </authorList>
    </citation>
    <scope>NUCLEOTIDE SEQUENCE [LARGE SCALE GENOMIC DNA]</scope>
    <source>
        <strain evidence="3">DSM 15229 / JCM 11827 / EJ3</strain>
    </source>
</reference>
<dbReference type="KEGG" id="tga:TGAM_0796"/>
<organism evidence="2 3">
    <name type="scientific">Thermococcus gammatolerans (strain DSM 15229 / JCM 11827 / EJ3)</name>
    <dbReference type="NCBI Taxonomy" id="593117"/>
    <lineage>
        <taxon>Archaea</taxon>
        <taxon>Methanobacteriati</taxon>
        <taxon>Methanobacteriota</taxon>
        <taxon>Thermococci</taxon>
        <taxon>Thermococcales</taxon>
        <taxon>Thermococcaceae</taxon>
        <taxon>Thermococcus</taxon>
    </lineage>
</organism>
<keyword evidence="1" id="KW-0812">Transmembrane</keyword>
<keyword evidence="3" id="KW-1185">Reference proteome</keyword>
<name>C5A4Y6_THEGJ</name>
<dbReference type="PaxDb" id="593117-TGAM_0796"/>
<gene>
    <name evidence="2" type="ordered locus">TGAM_0796</name>
</gene>
<accession>C5A4Y6</accession>
<evidence type="ECO:0000256" key="1">
    <source>
        <dbReference type="SAM" id="Phobius"/>
    </source>
</evidence>